<evidence type="ECO:0000256" key="4">
    <source>
        <dbReference type="ARBA" id="ARBA00012201"/>
    </source>
</evidence>
<dbReference type="InterPro" id="IPR024685">
    <property type="entry name" value="Adenylate_cyclase_1_N"/>
</dbReference>
<dbReference type="AlphaFoldDB" id="A0A140D754"/>
<protein>
    <recommendedName>
        <fullName evidence="5 11">Adenylate cyclase</fullName>
        <ecNumber evidence="4 11">4.6.1.1</ecNumber>
    </recommendedName>
</protein>
<reference evidence="14" key="1">
    <citation type="submission" date="2015-01" db="EMBL/GenBank/DDBJ databases">
        <title>Draft genome sequence of Pasteurella multocida isolated from alpaca pneumonia.</title>
        <authorList>
            <person name="Maturrano L."/>
            <person name="Hurtado R."/>
            <person name="Allasi N."/>
            <person name="Juscamayta E."/>
            <person name="Fernandez D."/>
            <person name="Maximiliano J."/>
            <person name="Rimac R."/>
            <person name="Rosadio R."/>
        </authorList>
    </citation>
    <scope>NUCLEOTIDE SEQUENCE</scope>
    <source>
        <strain evidence="14">UNMSM</strain>
    </source>
</reference>
<dbReference type="PROSITE" id="PS01092">
    <property type="entry name" value="ADENYLATE_CYCLASE_1_1"/>
    <property type="match status" value="1"/>
</dbReference>
<proteinExistence type="inferred from homology"/>
<evidence type="ECO:0000256" key="5">
    <source>
        <dbReference type="ARBA" id="ARBA00021420"/>
    </source>
</evidence>
<dbReference type="PIRSF" id="PIRSF001444">
    <property type="entry name" value="Adenylate_cycl"/>
    <property type="match status" value="1"/>
</dbReference>
<dbReference type="NCBIfam" id="NF006978">
    <property type="entry name" value="PRK09450.1-2"/>
    <property type="match status" value="1"/>
</dbReference>
<evidence type="ECO:0000256" key="1">
    <source>
        <dbReference type="ARBA" id="ARBA00001593"/>
    </source>
</evidence>
<comment type="subcellular location">
    <subcellularLocation>
        <location evidence="2 11">Cytoplasm</location>
    </subcellularLocation>
</comment>
<dbReference type="Pfam" id="PF12633">
    <property type="entry name" value="Adenyl_cycl_N"/>
    <property type="match status" value="1"/>
</dbReference>
<dbReference type="InterPro" id="IPR000274">
    <property type="entry name" value="Adenylate_cyclase_1"/>
</dbReference>
<evidence type="ECO:0000256" key="10">
    <source>
        <dbReference type="ARBA" id="ARBA00023239"/>
    </source>
</evidence>
<keyword evidence="8" id="KW-0067">ATP-binding</keyword>
<keyword evidence="10 11" id="KW-0456">Lyase</keyword>
<comment type="catalytic activity">
    <reaction evidence="1 11">
        <text>ATP = 3',5'-cyclic AMP + diphosphate</text>
        <dbReference type="Rhea" id="RHEA:15389"/>
        <dbReference type="ChEBI" id="CHEBI:30616"/>
        <dbReference type="ChEBI" id="CHEBI:33019"/>
        <dbReference type="ChEBI" id="CHEBI:58165"/>
        <dbReference type="EC" id="4.6.1.1"/>
    </reaction>
</comment>
<dbReference type="PROSITE" id="PS01093">
    <property type="entry name" value="ADENYLATE_CYCLASE_1_2"/>
    <property type="match status" value="1"/>
</dbReference>
<evidence type="ECO:0000259" key="13">
    <source>
        <dbReference type="Pfam" id="PF12633"/>
    </source>
</evidence>
<keyword evidence="9 11" id="KW-0115">cAMP biosynthesis</keyword>
<dbReference type="PANTHER" id="PTHR38760:SF1">
    <property type="entry name" value="ADENYLATE CYCLASE"/>
    <property type="match status" value="1"/>
</dbReference>
<evidence type="ECO:0000256" key="11">
    <source>
        <dbReference type="RuleBase" id="RU000604"/>
    </source>
</evidence>
<dbReference type="EC" id="4.6.1.1" evidence="4 11"/>
<evidence type="ECO:0000256" key="12">
    <source>
        <dbReference type="RuleBase" id="RU004184"/>
    </source>
</evidence>
<evidence type="ECO:0000256" key="7">
    <source>
        <dbReference type="ARBA" id="ARBA00022741"/>
    </source>
</evidence>
<evidence type="ECO:0000256" key="9">
    <source>
        <dbReference type="ARBA" id="ARBA00022998"/>
    </source>
</evidence>
<dbReference type="InterPro" id="IPR024686">
    <property type="entry name" value="Adenylate_cyclase_1_CS"/>
</dbReference>
<dbReference type="PANTHER" id="PTHR38760">
    <property type="entry name" value="ADENYLATE CYCLASE"/>
    <property type="match status" value="1"/>
</dbReference>
<evidence type="ECO:0000256" key="2">
    <source>
        <dbReference type="ARBA" id="ARBA00004496"/>
    </source>
</evidence>
<dbReference type="GO" id="GO:0006171">
    <property type="term" value="P:cAMP biosynthetic process"/>
    <property type="evidence" value="ECO:0007669"/>
    <property type="project" value="UniProtKB-KW"/>
</dbReference>
<evidence type="ECO:0000256" key="3">
    <source>
        <dbReference type="ARBA" id="ARBA00007901"/>
    </source>
</evidence>
<comment type="similarity">
    <text evidence="3 12">Belongs to the adenylyl cyclase class-1 family.</text>
</comment>
<keyword evidence="7" id="KW-0547">Nucleotide-binding</keyword>
<sequence>MEYHLNYDLFSAQKKVEYLDKLRIERALSGSSGEFQHVFQLLTLLLHINHPNLPGYVADAPVGIADFVISPYQKQYLLTTVPSLEANQSLLPSFSYRSTNAILGVYVMGSIASISQTPKSDLDTWVCHRDDLSTKEKEALQRKTHLLKNWAKQFNIEINFYLMDQKRFRCFRYAEPLTAENCGSAQYMLLLDEFYRSAIRLAGKPLLWLHLLIEQEENYESEVERLVRTQQICLDDWVDFGGLGQLSANEYFGASLWQLYKGIDAPYKSVIKILLLETYSSEYPNTYLIARQFKEELLTGKLNPSHHFDPYLAMLQRATRYLTKHNELKRLGFVRRSVYLKATEGMCWQDPNATNNWRLQHLQKLIQEWDWSDALIEELNQRANWKIKQVKKAHNSLIKFLMLSYRNLVAFARKHKVNSSIMPQDISVLTRKLYTAFEELPGKITLLNPQISLNLSEKNLLFFEVKGSKTFKDGWYVVNQTPSVAGFVQKRYTEYSESLNKLVAWAYFNRILTANTDLHIISPNVSLTTLRHFVTDLRLSFPVTVSSVTNEDLTHACEIRSLIVAVNLTVDPTKKITQVKSRIQASDLFSFGPKEESLVGSIDITYRNLWNEIRTLHFEGPNAILLALKVLSNKIHRGAPSPKLIQVFSYSHRYRRTLSNIVTALINRCISIQIGDALPPQNNLLRVAGKNWQFFFEERGISLQEIHSNEELEATGFDTALQTEVEEKESALPDTSRTYPPEIDHFASEGFLQFFFEDNSDGSFNVYILDEANRIEIYRNCDGQKEKKILEINHIYQSSGLDENNNPYKIVQRDFNYPQFYQLLLQENGVKIVPFHSRLAMS</sequence>
<feature type="domain" description="Adenylate cyclase class-I N-terminal" evidence="13">
    <location>
        <begin position="11"/>
        <end position="208"/>
    </location>
</feature>
<evidence type="ECO:0000256" key="8">
    <source>
        <dbReference type="ARBA" id="ARBA00022840"/>
    </source>
</evidence>
<evidence type="ECO:0000313" key="14">
    <source>
        <dbReference type="EMBL" id="AMK08728.1"/>
    </source>
</evidence>
<keyword evidence="6" id="KW-0963">Cytoplasm</keyword>
<dbReference type="GO" id="GO:0004016">
    <property type="term" value="F:adenylate cyclase activity"/>
    <property type="evidence" value="ECO:0007669"/>
    <property type="project" value="UniProtKB-EC"/>
</dbReference>
<dbReference type="GO" id="GO:0005524">
    <property type="term" value="F:ATP binding"/>
    <property type="evidence" value="ECO:0007669"/>
    <property type="project" value="UniProtKB-KW"/>
</dbReference>
<gene>
    <name evidence="14" type="primary">cyaA</name>
</gene>
<evidence type="ECO:0000256" key="6">
    <source>
        <dbReference type="ARBA" id="ARBA00022490"/>
    </source>
</evidence>
<organism evidence="14">
    <name type="scientific">Pasteurella multocida</name>
    <dbReference type="NCBI Taxonomy" id="747"/>
    <lineage>
        <taxon>Bacteria</taxon>
        <taxon>Pseudomonadati</taxon>
        <taxon>Pseudomonadota</taxon>
        <taxon>Gammaproteobacteria</taxon>
        <taxon>Pasteurellales</taxon>
        <taxon>Pasteurellaceae</taxon>
        <taxon>Pasteurella</taxon>
    </lineage>
</organism>
<name>A0A140D754_PASMD</name>
<dbReference type="EMBL" id="KP660889">
    <property type="protein sequence ID" value="AMK08728.1"/>
    <property type="molecule type" value="Genomic_DNA"/>
</dbReference>
<dbReference type="GO" id="GO:0005737">
    <property type="term" value="C:cytoplasm"/>
    <property type="evidence" value="ECO:0007669"/>
    <property type="project" value="UniProtKB-SubCell"/>
</dbReference>
<accession>A0A140D754</accession>
<dbReference type="Pfam" id="PF01295">
    <property type="entry name" value="Adenylate_cycl"/>
    <property type="match status" value="1"/>
</dbReference>